<name>A0AAV5MF54_9ROSI</name>
<protein>
    <submittedName>
        <fullName evidence="1">Uncharacterized protein</fullName>
    </submittedName>
</protein>
<dbReference type="Proteomes" id="UP001054252">
    <property type="component" value="Unassembled WGS sequence"/>
</dbReference>
<sequence length="40" mass="4396">MSDAQTEPFFFSGISSSRKACRIVKGIKLCLHLSILLNAL</sequence>
<reference evidence="1 2" key="1">
    <citation type="journal article" date="2021" name="Commun. Biol.">
        <title>The genome of Shorea leprosula (Dipterocarpaceae) highlights the ecological relevance of drought in aseasonal tropical rainforests.</title>
        <authorList>
            <person name="Ng K.K.S."/>
            <person name="Kobayashi M.J."/>
            <person name="Fawcett J.A."/>
            <person name="Hatakeyama M."/>
            <person name="Paape T."/>
            <person name="Ng C.H."/>
            <person name="Ang C.C."/>
            <person name="Tnah L.H."/>
            <person name="Lee C.T."/>
            <person name="Nishiyama T."/>
            <person name="Sese J."/>
            <person name="O'Brien M.J."/>
            <person name="Copetti D."/>
            <person name="Mohd Noor M.I."/>
            <person name="Ong R.C."/>
            <person name="Putra M."/>
            <person name="Sireger I.Z."/>
            <person name="Indrioko S."/>
            <person name="Kosugi Y."/>
            <person name="Izuno A."/>
            <person name="Isagi Y."/>
            <person name="Lee S.L."/>
            <person name="Shimizu K.K."/>
        </authorList>
    </citation>
    <scope>NUCLEOTIDE SEQUENCE [LARGE SCALE GENOMIC DNA]</scope>
    <source>
        <strain evidence="1">214</strain>
    </source>
</reference>
<evidence type="ECO:0000313" key="2">
    <source>
        <dbReference type="Proteomes" id="UP001054252"/>
    </source>
</evidence>
<dbReference type="AlphaFoldDB" id="A0AAV5MF54"/>
<organism evidence="1 2">
    <name type="scientific">Rubroshorea leprosula</name>
    <dbReference type="NCBI Taxonomy" id="152421"/>
    <lineage>
        <taxon>Eukaryota</taxon>
        <taxon>Viridiplantae</taxon>
        <taxon>Streptophyta</taxon>
        <taxon>Embryophyta</taxon>
        <taxon>Tracheophyta</taxon>
        <taxon>Spermatophyta</taxon>
        <taxon>Magnoliopsida</taxon>
        <taxon>eudicotyledons</taxon>
        <taxon>Gunneridae</taxon>
        <taxon>Pentapetalae</taxon>
        <taxon>rosids</taxon>
        <taxon>malvids</taxon>
        <taxon>Malvales</taxon>
        <taxon>Dipterocarpaceae</taxon>
        <taxon>Rubroshorea</taxon>
    </lineage>
</organism>
<gene>
    <name evidence="1" type="ORF">SLEP1_g54393</name>
</gene>
<proteinExistence type="predicted"/>
<comment type="caution">
    <text evidence="1">The sequence shown here is derived from an EMBL/GenBank/DDBJ whole genome shotgun (WGS) entry which is preliminary data.</text>
</comment>
<dbReference type="EMBL" id="BPVZ01000229">
    <property type="protein sequence ID" value="GKV47493.1"/>
    <property type="molecule type" value="Genomic_DNA"/>
</dbReference>
<accession>A0AAV5MF54</accession>
<evidence type="ECO:0000313" key="1">
    <source>
        <dbReference type="EMBL" id="GKV47493.1"/>
    </source>
</evidence>
<keyword evidence="2" id="KW-1185">Reference proteome</keyword>